<feature type="compositionally biased region" description="Polar residues" evidence="2">
    <location>
        <begin position="549"/>
        <end position="563"/>
    </location>
</feature>
<dbReference type="PANTHER" id="PTHR35392">
    <property type="entry name" value="ZN(II)2CYS6 TRANSCRIPTION FACTOR (EUROFUNG)-RELATED-RELATED"/>
    <property type="match status" value="1"/>
</dbReference>
<organism evidence="4 5">
    <name type="scientific">Venturia effusa</name>
    <dbReference type="NCBI Taxonomy" id="50376"/>
    <lineage>
        <taxon>Eukaryota</taxon>
        <taxon>Fungi</taxon>
        <taxon>Dikarya</taxon>
        <taxon>Ascomycota</taxon>
        <taxon>Pezizomycotina</taxon>
        <taxon>Dothideomycetes</taxon>
        <taxon>Pleosporomycetidae</taxon>
        <taxon>Venturiales</taxon>
        <taxon>Venturiaceae</taxon>
        <taxon>Venturia</taxon>
    </lineage>
</organism>
<name>A0A517LAV8_9PEZI</name>
<dbReference type="Proteomes" id="UP000316270">
    <property type="component" value="Chromosome 8"/>
</dbReference>
<dbReference type="Pfam" id="PF00172">
    <property type="entry name" value="Zn_clus"/>
    <property type="match status" value="1"/>
</dbReference>
<keyword evidence="5" id="KW-1185">Reference proteome</keyword>
<protein>
    <recommendedName>
        <fullName evidence="3">Zn(2)-C6 fungal-type domain-containing protein</fullName>
    </recommendedName>
</protein>
<dbReference type="GO" id="GO:0008270">
    <property type="term" value="F:zinc ion binding"/>
    <property type="evidence" value="ECO:0007669"/>
    <property type="project" value="InterPro"/>
</dbReference>
<dbReference type="OrthoDB" id="3921198at2759"/>
<feature type="domain" description="Zn(2)-C6 fungal-type" evidence="3">
    <location>
        <begin position="242"/>
        <end position="275"/>
    </location>
</feature>
<dbReference type="AlphaFoldDB" id="A0A517LAV8"/>
<evidence type="ECO:0000313" key="5">
    <source>
        <dbReference type="Proteomes" id="UP000316270"/>
    </source>
</evidence>
<gene>
    <name evidence="4" type="ORF">FKW77_004126</name>
</gene>
<feature type="compositionally biased region" description="Polar residues" evidence="2">
    <location>
        <begin position="189"/>
        <end position="200"/>
    </location>
</feature>
<evidence type="ECO:0000256" key="1">
    <source>
        <dbReference type="ARBA" id="ARBA00023242"/>
    </source>
</evidence>
<dbReference type="InterPro" id="IPR001138">
    <property type="entry name" value="Zn2Cys6_DnaBD"/>
</dbReference>
<dbReference type="Gene3D" id="4.10.240.10">
    <property type="entry name" value="Zn(2)-C6 fungal-type DNA-binding domain"/>
    <property type="match status" value="1"/>
</dbReference>
<reference evidence="4 5" key="1">
    <citation type="submission" date="2019-07" db="EMBL/GenBank/DDBJ databases">
        <title>Finished genome of Venturia effusa.</title>
        <authorList>
            <person name="Young C.A."/>
            <person name="Cox M.P."/>
            <person name="Ganley A.R.D."/>
            <person name="David W.J."/>
        </authorList>
    </citation>
    <scope>NUCLEOTIDE SEQUENCE [LARGE SCALE GENOMIC DNA]</scope>
    <source>
        <strain evidence="5">albino</strain>
    </source>
</reference>
<dbReference type="GO" id="GO:0000981">
    <property type="term" value="F:DNA-binding transcription factor activity, RNA polymerase II-specific"/>
    <property type="evidence" value="ECO:0007669"/>
    <property type="project" value="InterPro"/>
</dbReference>
<keyword evidence="1" id="KW-0539">Nucleus</keyword>
<dbReference type="STRING" id="50376.A0A517LAV8"/>
<evidence type="ECO:0000313" key="4">
    <source>
        <dbReference type="EMBL" id="QDS72754.1"/>
    </source>
</evidence>
<dbReference type="SMART" id="SM00066">
    <property type="entry name" value="GAL4"/>
    <property type="match status" value="1"/>
</dbReference>
<dbReference type="PANTHER" id="PTHR35392:SF1">
    <property type="entry name" value="ZN(II)2CYS6 TRANSCRIPTION FACTOR (EUROFUNG)"/>
    <property type="match status" value="1"/>
</dbReference>
<accession>A0A517LAV8</accession>
<feature type="region of interest" description="Disordered" evidence="2">
    <location>
        <begin position="186"/>
        <end position="230"/>
    </location>
</feature>
<dbReference type="PROSITE" id="PS50048">
    <property type="entry name" value="ZN2_CY6_FUNGAL_2"/>
    <property type="match status" value="1"/>
</dbReference>
<dbReference type="SUPFAM" id="SSF57701">
    <property type="entry name" value="Zn2/Cys6 DNA-binding domain"/>
    <property type="match status" value="1"/>
</dbReference>
<dbReference type="EMBL" id="CP042192">
    <property type="protein sequence ID" value="QDS72754.1"/>
    <property type="molecule type" value="Genomic_DNA"/>
</dbReference>
<dbReference type="InterPro" id="IPR036864">
    <property type="entry name" value="Zn2-C6_fun-type_DNA-bd_sf"/>
</dbReference>
<dbReference type="CDD" id="cd00067">
    <property type="entry name" value="GAL4"/>
    <property type="match status" value="1"/>
</dbReference>
<feature type="region of interest" description="Disordered" evidence="2">
    <location>
        <begin position="547"/>
        <end position="567"/>
    </location>
</feature>
<sequence length="620" mass="69774">MEFLPTIQDSDDMFGMEVDWMTHQGPVNNRMQGIDLVSDPITASDLVQAFPMQHSISMPMTIAAFSSGLSFEFSGESQSHSLPQTYDLTPDSGSYLNLPWDVPALYHSSSGSSIDTETYLNGLGDLTDHNAIPLSPENRVSLFLHPSTIQHSSLIEATVSRAESNNSLNSLLDDYELAAEKLHLPARSPRSQINATANRQSSRRTKRSSPGPIIGKKSPRGRKGPLKMNDRLTTSEMRKLGACKACRDRKIKCDKGLPCQACINYYKGELIQHPCRGVHLGHIADKILLCGNIFPKDHGLFGKCLHKGGSTFTVHLEIGFGKAFAWPAEVLLTEHGKNSTIELRHTHVVYQWRASAMTRHYEKVERLQQHHQVFPALLMDTENLVDAVDKHIESLLDERVSFQSFPLHRSPLQVLKAIYLYYKNDLSNPRHKQLLQQALKLLITIHICGDIKISPNEASQSIINDYLPNIPHSSITPCFIRSQLGPVFKEIASKLMKEVLTSLELHCLDKTCAHFPLVICTFAVLFMSVESIHYHAARDPYHIDHAATAHNNDNDSTTPSSPRANPRILRSIHRRKRTPLLLPRLLLNRPFRTLFQQRTDVIRPRRRESTRSGQGCETVP</sequence>
<proteinExistence type="predicted"/>
<dbReference type="InterPro" id="IPR052973">
    <property type="entry name" value="Fungal_sec-metab_reg_TF"/>
</dbReference>
<evidence type="ECO:0000256" key="2">
    <source>
        <dbReference type="SAM" id="MobiDB-lite"/>
    </source>
</evidence>
<evidence type="ECO:0000259" key="3">
    <source>
        <dbReference type="PROSITE" id="PS50048"/>
    </source>
</evidence>